<accession>A0A512L3R6</accession>
<dbReference type="RefSeq" id="WP_147069973.1">
    <property type="nucleotide sequence ID" value="NZ_AP021884.1"/>
</dbReference>
<evidence type="ECO:0000313" key="2">
    <source>
        <dbReference type="Proteomes" id="UP000321337"/>
    </source>
</evidence>
<evidence type="ECO:0008006" key="3">
    <source>
        <dbReference type="Google" id="ProtNLM"/>
    </source>
</evidence>
<proteinExistence type="predicted"/>
<dbReference type="EMBL" id="BKAD01000002">
    <property type="protein sequence ID" value="GEP29116.1"/>
    <property type="molecule type" value="Genomic_DNA"/>
</dbReference>
<gene>
    <name evidence="1" type="ORF">TPL01_02540</name>
</gene>
<comment type="caution">
    <text evidence="1">The sequence shown here is derived from an EMBL/GenBank/DDBJ whole genome shotgun (WGS) entry which is preliminary data.</text>
</comment>
<protein>
    <recommendedName>
        <fullName evidence="3">Methyltransferase type 12</fullName>
    </recommendedName>
</protein>
<name>A0A512L3R6_9PROT</name>
<dbReference type="OrthoDB" id="8559822at2"/>
<dbReference type="Proteomes" id="UP000321337">
    <property type="component" value="Unassembled WGS sequence"/>
</dbReference>
<dbReference type="AlphaFoldDB" id="A0A512L3R6"/>
<organism evidence="1 2">
    <name type="scientific">Sulfuriferula plumbiphila</name>
    <dbReference type="NCBI Taxonomy" id="171865"/>
    <lineage>
        <taxon>Bacteria</taxon>
        <taxon>Pseudomonadati</taxon>
        <taxon>Pseudomonadota</taxon>
        <taxon>Betaproteobacteria</taxon>
        <taxon>Nitrosomonadales</taxon>
        <taxon>Sulfuricellaceae</taxon>
        <taxon>Sulfuriferula</taxon>
    </lineage>
</organism>
<dbReference type="Pfam" id="PF13489">
    <property type="entry name" value="Methyltransf_23"/>
    <property type="match status" value="1"/>
</dbReference>
<dbReference type="SUPFAM" id="SSF53335">
    <property type="entry name" value="S-adenosyl-L-methionine-dependent methyltransferases"/>
    <property type="match status" value="1"/>
</dbReference>
<dbReference type="InterPro" id="IPR029063">
    <property type="entry name" value="SAM-dependent_MTases_sf"/>
</dbReference>
<sequence>MYWLNPVADVKRMARAMLTDQVAWLAPSLYVRLTGQTGRGDDEGVARTADYFRTCFLDYFLVPGMPSGQVETYLDGKHVLEYGPGDLPGVALLMIAHGAQSVICVDRFPLCRLSDSCIQVLQNLLDALEGGQRERAEQCFVRRGEPASGLNPERIHYMVKPGGLSGLTDWADLIVSRAVLEHVNSLYATFVDMRTALRAKGIAVHLVDLKSHGLHRRSQLDFLTWPLPLWALMYGHKGVPNRWRVDRYRQILADVGLDTVTLTATALAEQQVIDEIRPYLARPFRQLSDEDMSWLGFWLVCRRPAGVRV</sequence>
<dbReference type="Gene3D" id="3.40.50.150">
    <property type="entry name" value="Vaccinia Virus protein VP39"/>
    <property type="match status" value="1"/>
</dbReference>
<keyword evidence="2" id="KW-1185">Reference proteome</keyword>
<reference evidence="1 2" key="1">
    <citation type="submission" date="2019-07" db="EMBL/GenBank/DDBJ databases">
        <title>Whole genome shotgun sequence of Thiobacillus plumbophilus NBRC 107929.</title>
        <authorList>
            <person name="Hosoyama A."/>
            <person name="Uohara A."/>
            <person name="Ohji S."/>
            <person name="Ichikawa N."/>
        </authorList>
    </citation>
    <scope>NUCLEOTIDE SEQUENCE [LARGE SCALE GENOMIC DNA]</scope>
    <source>
        <strain evidence="1 2">NBRC 107929</strain>
    </source>
</reference>
<evidence type="ECO:0000313" key="1">
    <source>
        <dbReference type="EMBL" id="GEP29116.1"/>
    </source>
</evidence>